<dbReference type="VEuPathDB" id="VectorBase:GBRI007238"/>
<dbReference type="STRING" id="37001.A0A1A9W5R8"/>
<name>A0A1A9W5R8_9MUSC</name>
<protein>
    <recommendedName>
        <fullName evidence="6">Large ribosomal subunit protein mL50</fullName>
    </recommendedName>
    <alternativeName>
        <fullName evidence="7">39S ribosomal protein L50, mitochondrial</fullName>
    </alternativeName>
</protein>
<evidence type="ECO:0000313" key="8">
    <source>
        <dbReference type="EnsemblMetazoa" id="GBRI007238-PA"/>
    </source>
</evidence>
<proteinExistence type="inferred from homology"/>
<sequence length="199" mass="22776">MQANLGNIFKNLEGSIVKGNKWYSTKTRGGGEVDSAAQSLSNKGFLRSHKPYAPSENVAEKIKNICLSLQLSNEPKYKLENLNEKFRFLDLCFKDFKHSVPNSKVHELETIGKIYVYQCSSGDVIRFYKTPVNTTVPYDALKQVKLPENLHIQYDYLRFHSETDTKFNGQTAFPKSSTLVTGLKYRGKYEGYEAKRSWP</sequence>
<dbReference type="AlphaFoldDB" id="A0A1A9W5R8"/>
<dbReference type="InterPro" id="IPR018305">
    <property type="entry name" value="Ribosomal_m50"/>
</dbReference>
<keyword evidence="5" id="KW-0687">Ribonucleoprotein</keyword>
<comment type="subcellular location">
    <subcellularLocation>
        <location evidence="1">Mitochondrion</location>
    </subcellularLocation>
</comment>
<comment type="similarity">
    <text evidence="2">Belongs to the mitochondrion-specific ribosomal protein mL50 family.</text>
</comment>
<dbReference type="EnsemblMetazoa" id="GBRI007238-RA">
    <property type="protein sequence ID" value="GBRI007238-PA"/>
    <property type="gene ID" value="GBRI007238"/>
</dbReference>
<dbReference type="PANTHER" id="PTHR31542:SF1">
    <property type="entry name" value="LARGE RIBOSOMAL SUBUNIT PROTEIN ML50"/>
    <property type="match status" value="1"/>
</dbReference>
<dbReference type="GO" id="GO:0005762">
    <property type="term" value="C:mitochondrial large ribosomal subunit"/>
    <property type="evidence" value="ECO:0007669"/>
    <property type="project" value="TreeGrafter"/>
</dbReference>
<evidence type="ECO:0000313" key="9">
    <source>
        <dbReference type="Proteomes" id="UP000091820"/>
    </source>
</evidence>
<reference evidence="9" key="1">
    <citation type="submission" date="2014-03" db="EMBL/GenBank/DDBJ databases">
        <authorList>
            <person name="Aksoy S."/>
            <person name="Warren W."/>
            <person name="Wilson R.K."/>
        </authorList>
    </citation>
    <scope>NUCLEOTIDE SEQUENCE [LARGE SCALE GENOMIC DNA]</scope>
    <source>
        <strain evidence="9">IAEA</strain>
    </source>
</reference>
<keyword evidence="3" id="KW-0689">Ribosomal protein</keyword>
<evidence type="ECO:0000256" key="7">
    <source>
        <dbReference type="ARBA" id="ARBA00035398"/>
    </source>
</evidence>
<evidence type="ECO:0000256" key="1">
    <source>
        <dbReference type="ARBA" id="ARBA00004173"/>
    </source>
</evidence>
<evidence type="ECO:0000256" key="6">
    <source>
        <dbReference type="ARBA" id="ARBA00035183"/>
    </source>
</evidence>
<evidence type="ECO:0000256" key="3">
    <source>
        <dbReference type="ARBA" id="ARBA00022980"/>
    </source>
</evidence>
<evidence type="ECO:0000256" key="5">
    <source>
        <dbReference type="ARBA" id="ARBA00023274"/>
    </source>
</evidence>
<evidence type="ECO:0000256" key="4">
    <source>
        <dbReference type="ARBA" id="ARBA00023128"/>
    </source>
</evidence>
<organism evidence="8 9">
    <name type="scientific">Glossina brevipalpis</name>
    <dbReference type="NCBI Taxonomy" id="37001"/>
    <lineage>
        <taxon>Eukaryota</taxon>
        <taxon>Metazoa</taxon>
        <taxon>Ecdysozoa</taxon>
        <taxon>Arthropoda</taxon>
        <taxon>Hexapoda</taxon>
        <taxon>Insecta</taxon>
        <taxon>Pterygota</taxon>
        <taxon>Neoptera</taxon>
        <taxon>Endopterygota</taxon>
        <taxon>Diptera</taxon>
        <taxon>Brachycera</taxon>
        <taxon>Muscomorpha</taxon>
        <taxon>Hippoboscoidea</taxon>
        <taxon>Glossinidae</taxon>
        <taxon>Glossina</taxon>
    </lineage>
</organism>
<evidence type="ECO:0000256" key="2">
    <source>
        <dbReference type="ARBA" id="ARBA00008860"/>
    </source>
</evidence>
<keyword evidence="9" id="KW-1185">Reference proteome</keyword>
<reference evidence="8" key="2">
    <citation type="submission" date="2020-05" db="UniProtKB">
        <authorList>
            <consortium name="EnsemblMetazoa"/>
        </authorList>
    </citation>
    <scope>IDENTIFICATION</scope>
    <source>
        <strain evidence="8">IAEA</strain>
    </source>
</reference>
<keyword evidence="4" id="KW-0496">Mitochondrion</keyword>
<dbReference type="Proteomes" id="UP000091820">
    <property type="component" value="Unassembled WGS sequence"/>
</dbReference>
<accession>A0A1A9W5R8</accession>
<dbReference type="PANTHER" id="PTHR31542">
    <property type="entry name" value="39A RIBOSOMAL PROTEIN L50, MITOCHONDRIAL"/>
    <property type="match status" value="1"/>
</dbReference>